<dbReference type="Pfam" id="PF00005">
    <property type="entry name" value="ABC_tran"/>
    <property type="match status" value="1"/>
</dbReference>
<keyword evidence="12" id="KW-1185">Reference proteome</keyword>
<feature type="transmembrane region" description="Helical" evidence="9">
    <location>
        <begin position="607"/>
        <end position="629"/>
    </location>
</feature>
<accession>A0AAN9XZU3</accession>
<reference evidence="11 12" key="1">
    <citation type="submission" date="2024-03" db="EMBL/GenBank/DDBJ databases">
        <title>Adaptation during the transition from Ophiocordyceps entomopathogen to insect associate is accompanied by gene loss and intensified selection.</title>
        <authorList>
            <person name="Ward C.M."/>
            <person name="Onetto C.A."/>
            <person name="Borneman A.R."/>
        </authorList>
    </citation>
    <scope>NUCLEOTIDE SEQUENCE [LARGE SCALE GENOMIC DNA]</scope>
    <source>
        <strain evidence="11">AWRI1</strain>
        <tissue evidence="11">Single Adult Female</tissue>
    </source>
</reference>
<feature type="domain" description="ABC transporter" evidence="10">
    <location>
        <begin position="46"/>
        <end position="292"/>
    </location>
</feature>
<dbReference type="GO" id="GO:0005886">
    <property type="term" value="C:plasma membrane"/>
    <property type="evidence" value="ECO:0007669"/>
    <property type="project" value="TreeGrafter"/>
</dbReference>
<dbReference type="PROSITE" id="PS00211">
    <property type="entry name" value="ABC_TRANSPORTER_1"/>
    <property type="match status" value="1"/>
</dbReference>
<dbReference type="InterPro" id="IPR003439">
    <property type="entry name" value="ABC_transporter-like_ATP-bd"/>
</dbReference>
<dbReference type="PANTHER" id="PTHR48041:SF139">
    <property type="entry name" value="PROTEIN SCARLET"/>
    <property type="match status" value="1"/>
</dbReference>
<dbReference type="InterPro" id="IPR003593">
    <property type="entry name" value="AAA+_ATPase"/>
</dbReference>
<evidence type="ECO:0000256" key="2">
    <source>
        <dbReference type="ARBA" id="ARBA00005814"/>
    </source>
</evidence>
<evidence type="ECO:0000256" key="6">
    <source>
        <dbReference type="ARBA" id="ARBA00022840"/>
    </source>
</evidence>
<evidence type="ECO:0000256" key="1">
    <source>
        <dbReference type="ARBA" id="ARBA00004141"/>
    </source>
</evidence>
<organism evidence="11 12">
    <name type="scientific">Parthenolecanium corni</name>
    <dbReference type="NCBI Taxonomy" id="536013"/>
    <lineage>
        <taxon>Eukaryota</taxon>
        <taxon>Metazoa</taxon>
        <taxon>Ecdysozoa</taxon>
        <taxon>Arthropoda</taxon>
        <taxon>Hexapoda</taxon>
        <taxon>Insecta</taxon>
        <taxon>Pterygota</taxon>
        <taxon>Neoptera</taxon>
        <taxon>Paraneoptera</taxon>
        <taxon>Hemiptera</taxon>
        <taxon>Sternorrhyncha</taxon>
        <taxon>Coccoidea</taxon>
        <taxon>Coccidae</taxon>
        <taxon>Parthenolecanium</taxon>
    </lineage>
</organism>
<protein>
    <recommendedName>
        <fullName evidence="10">ABC transporter domain-containing protein</fullName>
    </recommendedName>
</protein>
<gene>
    <name evidence="11" type="ORF">V9T40_010253</name>
</gene>
<dbReference type="GO" id="GO:0016887">
    <property type="term" value="F:ATP hydrolysis activity"/>
    <property type="evidence" value="ECO:0007669"/>
    <property type="project" value="InterPro"/>
</dbReference>
<name>A0AAN9XZU3_9HEMI</name>
<dbReference type="Pfam" id="PF01061">
    <property type="entry name" value="ABC2_membrane"/>
    <property type="match status" value="1"/>
</dbReference>
<dbReference type="InterPro" id="IPR013525">
    <property type="entry name" value="ABC2_TM"/>
</dbReference>
<keyword evidence="3" id="KW-0813">Transport</keyword>
<evidence type="ECO:0000256" key="5">
    <source>
        <dbReference type="ARBA" id="ARBA00022741"/>
    </source>
</evidence>
<comment type="similarity">
    <text evidence="2">Belongs to the ABC transporter superfamily. ABCG family. Eye pigment precursor importer (TC 3.A.1.204) subfamily.</text>
</comment>
<evidence type="ECO:0000313" key="11">
    <source>
        <dbReference type="EMBL" id="KAK7578048.1"/>
    </source>
</evidence>
<dbReference type="InterPro" id="IPR027417">
    <property type="entry name" value="P-loop_NTPase"/>
</dbReference>
<dbReference type="GO" id="GO:0005524">
    <property type="term" value="F:ATP binding"/>
    <property type="evidence" value="ECO:0007669"/>
    <property type="project" value="UniProtKB-KW"/>
</dbReference>
<dbReference type="CDD" id="cd03213">
    <property type="entry name" value="ABCG_EPDR"/>
    <property type="match status" value="1"/>
</dbReference>
<keyword evidence="4 9" id="KW-0812">Transmembrane</keyword>
<evidence type="ECO:0000313" key="12">
    <source>
        <dbReference type="Proteomes" id="UP001367676"/>
    </source>
</evidence>
<evidence type="ECO:0000259" key="10">
    <source>
        <dbReference type="PROSITE" id="PS50893"/>
    </source>
</evidence>
<comment type="subcellular location">
    <subcellularLocation>
        <location evidence="1">Membrane</location>
        <topology evidence="1">Multi-pass membrane protein</topology>
    </subcellularLocation>
</comment>
<dbReference type="Gene3D" id="3.40.50.300">
    <property type="entry name" value="P-loop containing nucleotide triphosphate hydrolases"/>
    <property type="match status" value="1"/>
</dbReference>
<dbReference type="GO" id="GO:0030659">
    <property type="term" value="C:cytoplasmic vesicle membrane"/>
    <property type="evidence" value="ECO:0007669"/>
    <property type="project" value="TreeGrafter"/>
</dbReference>
<dbReference type="PROSITE" id="PS50893">
    <property type="entry name" value="ABC_TRANSPORTER_2"/>
    <property type="match status" value="1"/>
</dbReference>
<dbReference type="EMBL" id="JBBCAQ010000035">
    <property type="protein sequence ID" value="KAK7578048.1"/>
    <property type="molecule type" value="Genomic_DNA"/>
</dbReference>
<dbReference type="Proteomes" id="UP001367676">
    <property type="component" value="Unassembled WGS sequence"/>
</dbReference>
<dbReference type="SUPFAM" id="SSF52540">
    <property type="entry name" value="P-loop containing nucleoside triphosphate hydrolases"/>
    <property type="match status" value="1"/>
</dbReference>
<evidence type="ECO:0000256" key="7">
    <source>
        <dbReference type="ARBA" id="ARBA00022989"/>
    </source>
</evidence>
<keyword evidence="5" id="KW-0547">Nucleotide-binding</keyword>
<dbReference type="PANTHER" id="PTHR48041">
    <property type="entry name" value="ABC TRANSPORTER G FAMILY MEMBER 28"/>
    <property type="match status" value="1"/>
</dbReference>
<keyword evidence="8 9" id="KW-0472">Membrane</keyword>
<comment type="caution">
    <text evidence="11">The sequence shown here is derived from an EMBL/GenBank/DDBJ whole genome shotgun (WGS) entry which is preliminary data.</text>
</comment>
<evidence type="ECO:0000256" key="4">
    <source>
        <dbReference type="ARBA" id="ARBA00022692"/>
    </source>
</evidence>
<dbReference type="SMART" id="SM00382">
    <property type="entry name" value="AAA"/>
    <property type="match status" value="1"/>
</dbReference>
<dbReference type="AlphaFoldDB" id="A0AAN9XZU3"/>
<keyword evidence="6" id="KW-0067">ATP-binding</keyword>
<evidence type="ECO:0000256" key="9">
    <source>
        <dbReference type="SAM" id="Phobius"/>
    </source>
</evidence>
<proteinExistence type="inferred from homology"/>
<feature type="transmembrane region" description="Helical" evidence="9">
    <location>
        <begin position="490"/>
        <end position="513"/>
    </location>
</feature>
<keyword evidence="7 9" id="KW-1133">Transmembrane helix</keyword>
<sequence>MGVENTPLMNEKCIELAESDNWNRSPSLCSSGLSVAWKNLTVTARIGQPGFFKKAKTKYKDVVRNVSGAVEPASLVAILGASGSGKSTLMSILANRNPGELRVRGKVTVGGTPIGKFTKYVSGFVYQDDLFVATLTVMEHLNFMARLRLDKQTSESTRKALIIEILTELGLMKVANSRIGTSKFGNQKMNLSGGERKRLSIATELITDPSLLFCDEPTTGLDAFTALKVISSLRDLVKSRQKTIICSIHQPSAKIFDLFDQIILLSGGRIAFSGAVPDALVFFKSQGYSNSNGKGEADFLIQSLAKETVESYADDFCSAYEKSDYYKKTMDFVDKEINKNIPPSQILTAYHKHLNEPSWFYKLSCITQRNLMHVYRDGSVQRVRLIQKLFLGFLIGLCMYNTVAPTQLGMQSLKGAVFFIIGQNFFPAIHIALNQIPKQLPIFLREYSNNTNSPSIFYISQVFSMLPGFTIDPLLFTLLVYFMINLAEGFYLLFLTCLLSVLVFNTSAAFGLFMSLMFPRFQITEAVTTPIMNTLIFCSGVYIKLSSIPAVLRWIRVVSWLAHGIESLFIVQLTNIDQIECHTDPRFPCLKNKQEVLASYDFHESNLWSNIMKIVGMYLLFHIGAYLGLLRKATKMSLGIEDNDNDKTKLIAADDSKENVRLTELKYPEDVAGKNYSRGVSVIWKDLHVNARIKKQRFIRSATYEEKDIIKNGEKL</sequence>
<dbReference type="InterPro" id="IPR050352">
    <property type="entry name" value="ABCG_transporters"/>
</dbReference>
<dbReference type="InterPro" id="IPR017871">
    <property type="entry name" value="ABC_transporter-like_CS"/>
</dbReference>
<evidence type="ECO:0000256" key="3">
    <source>
        <dbReference type="ARBA" id="ARBA00022448"/>
    </source>
</evidence>
<feature type="transmembrane region" description="Helical" evidence="9">
    <location>
        <begin position="456"/>
        <end position="484"/>
    </location>
</feature>
<evidence type="ECO:0000256" key="8">
    <source>
        <dbReference type="ARBA" id="ARBA00023136"/>
    </source>
</evidence>
<dbReference type="GO" id="GO:0140359">
    <property type="term" value="F:ABC-type transporter activity"/>
    <property type="evidence" value="ECO:0007669"/>
    <property type="project" value="InterPro"/>
</dbReference>